<dbReference type="GO" id="GO:0008757">
    <property type="term" value="F:S-adenosylmethionine-dependent methyltransferase activity"/>
    <property type="evidence" value="ECO:0007669"/>
    <property type="project" value="InterPro"/>
</dbReference>
<dbReference type="PANTHER" id="PTHR44942">
    <property type="entry name" value="METHYLTRANSF_11 DOMAIN-CONTAINING PROTEIN"/>
    <property type="match status" value="1"/>
</dbReference>
<dbReference type="EMBL" id="JAUBYV010000006">
    <property type="protein sequence ID" value="KAK2626360.1"/>
    <property type="molecule type" value="Genomic_DNA"/>
</dbReference>
<keyword evidence="2" id="KW-0489">Methyltransferase</keyword>
<name>A0AAD9T158_9HELO</name>
<reference evidence="5" key="1">
    <citation type="submission" date="2023-06" db="EMBL/GenBank/DDBJ databases">
        <title>Draft genome of Marssonina rosae.</title>
        <authorList>
            <person name="Cheng Q."/>
        </authorList>
    </citation>
    <scope>NUCLEOTIDE SEQUENCE</scope>
    <source>
        <strain evidence="5">R4</strain>
    </source>
</reference>
<dbReference type="InterPro" id="IPR051052">
    <property type="entry name" value="Diverse_substrate_MTase"/>
</dbReference>
<accession>A0AAD9T158</accession>
<protein>
    <recommendedName>
        <fullName evidence="4">Methyltransferase type 11 domain-containing protein</fullName>
    </recommendedName>
</protein>
<comment type="similarity">
    <text evidence="1">Belongs to the methyltransferase superfamily.</text>
</comment>
<dbReference type="Gene3D" id="3.40.50.150">
    <property type="entry name" value="Vaccinia Virus protein VP39"/>
    <property type="match status" value="1"/>
</dbReference>
<dbReference type="Pfam" id="PF08241">
    <property type="entry name" value="Methyltransf_11"/>
    <property type="match status" value="1"/>
</dbReference>
<keyword evidence="3" id="KW-0808">Transferase</keyword>
<feature type="domain" description="Methyltransferase type 11" evidence="4">
    <location>
        <begin position="42"/>
        <end position="138"/>
    </location>
</feature>
<dbReference type="AlphaFoldDB" id="A0AAD9T158"/>
<dbReference type="SUPFAM" id="SSF53335">
    <property type="entry name" value="S-adenosyl-L-methionine-dependent methyltransferases"/>
    <property type="match status" value="1"/>
</dbReference>
<dbReference type="GO" id="GO:0032259">
    <property type="term" value="P:methylation"/>
    <property type="evidence" value="ECO:0007669"/>
    <property type="project" value="UniProtKB-KW"/>
</dbReference>
<evidence type="ECO:0000256" key="2">
    <source>
        <dbReference type="ARBA" id="ARBA00022603"/>
    </source>
</evidence>
<sequence length="298" mass="33919">MATFAKSSFNALSYATFRPTYPPQIFARVLAYHSPSSRDLAVDLGCGHGLISRSMGAYFTRVLGTDPSLSMIEQARSTTPAGEYGNVDFRQARAEELSFLREAEADVVVAGQAAHWFDYSKTWPELARVVRKGGTLAFWGYKDNIFVDYPAATKVLDKYCYGAENMGPYWEQPGRNILRGLYRDIVPPESEWEDVQRIEYEPSLDGRGMKQGRGELLMGKRLKLGEVEGYVRTFSAFVNWKAESEERSREEGGQGDIVDRMFDEMREVESKWEKAGEAWRDLEVENEWGSVLLLARRR</sequence>
<dbReference type="Proteomes" id="UP001285354">
    <property type="component" value="Unassembled WGS sequence"/>
</dbReference>
<evidence type="ECO:0000313" key="6">
    <source>
        <dbReference type="Proteomes" id="UP001285354"/>
    </source>
</evidence>
<dbReference type="InterPro" id="IPR013216">
    <property type="entry name" value="Methyltransf_11"/>
</dbReference>
<comment type="caution">
    <text evidence="5">The sequence shown here is derived from an EMBL/GenBank/DDBJ whole genome shotgun (WGS) entry which is preliminary data.</text>
</comment>
<organism evidence="5 6">
    <name type="scientific">Diplocarpon rosae</name>
    <dbReference type="NCBI Taxonomy" id="946125"/>
    <lineage>
        <taxon>Eukaryota</taxon>
        <taxon>Fungi</taxon>
        <taxon>Dikarya</taxon>
        <taxon>Ascomycota</taxon>
        <taxon>Pezizomycotina</taxon>
        <taxon>Leotiomycetes</taxon>
        <taxon>Helotiales</taxon>
        <taxon>Drepanopezizaceae</taxon>
        <taxon>Diplocarpon</taxon>
    </lineage>
</organism>
<dbReference type="InterPro" id="IPR029063">
    <property type="entry name" value="SAM-dependent_MTases_sf"/>
</dbReference>
<dbReference type="CDD" id="cd02440">
    <property type="entry name" value="AdoMet_MTases"/>
    <property type="match status" value="1"/>
</dbReference>
<evidence type="ECO:0000259" key="4">
    <source>
        <dbReference type="Pfam" id="PF08241"/>
    </source>
</evidence>
<gene>
    <name evidence="5" type="ORF">QTJ16_004622</name>
</gene>
<proteinExistence type="inferred from homology"/>
<evidence type="ECO:0000256" key="1">
    <source>
        <dbReference type="ARBA" id="ARBA00008361"/>
    </source>
</evidence>
<dbReference type="PANTHER" id="PTHR44942:SF4">
    <property type="entry name" value="METHYLTRANSFERASE TYPE 11 DOMAIN-CONTAINING PROTEIN"/>
    <property type="match status" value="1"/>
</dbReference>
<keyword evidence="6" id="KW-1185">Reference proteome</keyword>
<evidence type="ECO:0000256" key="3">
    <source>
        <dbReference type="ARBA" id="ARBA00022679"/>
    </source>
</evidence>
<evidence type="ECO:0000313" key="5">
    <source>
        <dbReference type="EMBL" id="KAK2626360.1"/>
    </source>
</evidence>